<dbReference type="Proteomes" id="UP000261500">
    <property type="component" value="Unplaced"/>
</dbReference>
<organism evidence="3 4">
    <name type="scientific">Poecilia latipinna</name>
    <name type="common">sailfin molly</name>
    <dbReference type="NCBI Taxonomy" id="48699"/>
    <lineage>
        <taxon>Eukaryota</taxon>
        <taxon>Metazoa</taxon>
        <taxon>Chordata</taxon>
        <taxon>Craniata</taxon>
        <taxon>Vertebrata</taxon>
        <taxon>Euteleostomi</taxon>
        <taxon>Actinopterygii</taxon>
        <taxon>Neopterygii</taxon>
        <taxon>Teleostei</taxon>
        <taxon>Neoteleostei</taxon>
        <taxon>Acanthomorphata</taxon>
        <taxon>Ovalentaria</taxon>
        <taxon>Atherinomorphae</taxon>
        <taxon>Cyprinodontiformes</taxon>
        <taxon>Poeciliidae</taxon>
        <taxon>Poeciliinae</taxon>
        <taxon>Poecilia</taxon>
    </lineage>
</organism>
<dbReference type="InterPro" id="IPR040554">
    <property type="entry name" value="KPWE_PEX14_dom"/>
</dbReference>
<accession>A0A3B3VAL9</accession>
<dbReference type="GeneTree" id="ENSGT01130000282090"/>
<dbReference type="AlphaFoldDB" id="A0A3B3VAL9"/>
<keyword evidence="4" id="KW-1185">Reference proteome</keyword>
<evidence type="ECO:0000313" key="3">
    <source>
        <dbReference type="Ensembl" id="ENSPLAP00000021997.1"/>
    </source>
</evidence>
<dbReference type="Ensembl" id="ENSPLAT00000009558.1">
    <property type="protein sequence ID" value="ENSPLAP00000021997.1"/>
    <property type="gene ID" value="ENSPLAG00000006184.1"/>
</dbReference>
<reference evidence="3" key="2">
    <citation type="submission" date="2025-09" db="UniProtKB">
        <authorList>
            <consortium name="Ensembl"/>
        </authorList>
    </citation>
    <scope>IDENTIFICATION</scope>
</reference>
<feature type="region of interest" description="Disordered" evidence="1">
    <location>
        <begin position="1"/>
        <end position="26"/>
    </location>
</feature>
<feature type="domain" description="Peroxisomal membrane protein PEX14-like KPWE" evidence="2">
    <location>
        <begin position="28"/>
        <end position="50"/>
    </location>
</feature>
<evidence type="ECO:0000256" key="1">
    <source>
        <dbReference type="SAM" id="MobiDB-lite"/>
    </source>
</evidence>
<proteinExistence type="predicted"/>
<dbReference type="Pfam" id="PF17733">
    <property type="entry name" value="KPWE_dom"/>
    <property type="match status" value="1"/>
</dbReference>
<protein>
    <recommendedName>
        <fullName evidence="2">Peroxisomal membrane protein PEX14-like KPWE domain-containing protein</fullName>
    </recommendedName>
</protein>
<evidence type="ECO:0000259" key="2">
    <source>
        <dbReference type="Pfam" id="PF17733"/>
    </source>
</evidence>
<reference evidence="3" key="1">
    <citation type="submission" date="2025-08" db="UniProtKB">
        <authorList>
            <consortium name="Ensembl"/>
        </authorList>
    </citation>
    <scope>IDENTIFICATION</scope>
</reference>
<sequence length="116" mass="12917">PTSIPPKLQRHRYSAPAGAAADSNGETKQLSFAEVMQLVQEGREVPGVTNRHATEKPSLTEVMFKLRLLRDKTKSTQENISTMSVAPSYEERGKCVISVPPLMHLEHTELLVKHVK</sequence>
<evidence type="ECO:0000313" key="4">
    <source>
        <dbReference type="Proteomes" id="UP000261500"/>
    </source>
</evidence>
<name>A0A3B3VAL9_9TELE</name>